<evidence type="ECO:0000256" key="2">
    <source>
        <dbReference type="ARBA" id="ARBA00023235"/>
    </source>
</evidence>
<dbReference type="InterPro" id="IPR024694">
    <property type="entry name" value="PurE_prokaryotes"/>
</dbReference>
<dbReference type="PANTHER" id="PTHR23046">
    <property type="entry name" value="PHOSPHORIBOSYLAMINOIMIDAZOLE CARBOXYLASE CATALYTIC SUBUNIT"/>
    <property type="match status" value="1"/>
</dbReference>
<dbReference type="GO" id="GO:0006189">
    <property type="term" value="P:'de novo' IMP biosynthetic process"/>
    <property type="evidence" value="ECO:0007669"/>
    <property type="project" value="UniProtKB-UniRule"/>
</dbReference>
<comment type="function">
    <text evidence="3 4">Catalyzes the conversion of N5-carboxyaminoimidazole ribonucleotide (N5-CAIR) to 4-carboxy-5-aminoimidazole ribonucleotide (CAIR).</text>
</comment>
<feature type="binding site" evidence="3 5">
    <location>
        <position position="41"/>
    </location>
    <ligand>
        <name>substrate</name>
    </ligand>
</feature>
<dbReference type="AlphaFoldDB" id="A0A1I2N0V0"/>
<dbReference type="Gene3D" id="3.40.50.1970">
    <property type="match status" value="1"/>
</dbReference>
<dbReference type="PIRSF" id="PIRSF001338">
    <property type="entry name" value="AIR_carboxylase"/>
    <property type="match status" value="1"/>
</dbReference>
<evidence type="ECO:0000259" key="6">
    <source>
        <dbReference type="SMART" id="SM01001"/>
    </source>
</evidence>
<gene>
    <name evidence="3" type="primary">purE</name>
    <name evidence="7" type="ORF">SAMN05660649_00238</name>
</gene>
<protein>
    <recommendedName>
        <fullName evidence="3 4">N5-carboxyaminoimidazole ribonucleotide mutase</fullName>
        <shortName evidence="3 4">N5-CAIR mutase</shortName>
        <ecNumber evidence="3 4">5.4.99.18</ecNumber>
    </recommendedName>
    <alternativeName>
        <fullName evidence="3">5-(carboxyamino)imidazole ribonucleotide mutase</fullName>
    </alternativeName>
</protein>
<dbReference type="Proteomes" id="UP000199337">
    <property type="component" value="Unassembled WGS sequence"/>
</dbReference>
<comment type="similarity">
    <text evidence="3">Belongs to the AIR carboxylase family. Class I subfamily.</text>
</comment>
<dbReference type="EMBL" id="FOOX01000001">
    <property type="protein sequence ID" value="SFF96509.1"/>
    <property type="molecule type" value="Genomic_DNA"/>
</dbReference>
<keyword evidence="8" id="KW-1185">Reference proteome</keyword>
<evidence type="ECO:0000256" key="1">
    <source>
        <dbReference type="ARBA" id="ARBA00022755"/>
    </source>
</evidence>
<dbReference type="Pfam" id="PF00731">
    <property type="entry name" value="AIRC"/>
    <property type="match status" value="1"/>
</dbReference>
<evidence type="ECO:0000256" key="5">
    <source>
        <dbReference type="PIRSR" id="PIRSR001338-1"/>
    </source>
</evidence>
<sequence>MSVLVGIVMGSDSDLPVMKDAAKILDEFGIGWEMIISSAHRAPEKTAAYARAAAGRGLKTIIAGAGGAAHLAGVIAGHTPLPVIGVPIASGALNGVDALYATVQMPPGIPVATVAINGAKNAGILAAQIVGATDPGIMEKIIAYKDKMARQVEHKSEKLQQLGLEGYLEKMGGSKS</sequence>
<dbReference type="EC" id="5.4.99.18" evidence="3 4"/>
<dbReference type="PANTHER" id="PTHR23046:SF2">
    <property type="entry name" value="PHOSPHORIBOSYLAMINOIMIDAZOLE CARBOXYLASE"/>
    <property type="match status" value="1"/>
</dbReference>
<accession>A0A1I2N0V0</accession>
<feature type="binding site" evidence="3 5">
    <location>
        <position position="11"/>
    </location>
    <ligand>
        <name>substrate</name>
    </ligand>
</feature>
<dbReference type="STRING" id="341036.SAMN05660649_00238"/>
<evidence type="ECO:0000256" key="4">
    <source>
        <dbReference type="PIRNR" id="PIRNR001338"/>
    </source>
</evidence>
<dbReference type="HAMAP" id="MF_01929">
    <property type="entry name" value="PurE_classI"/>
    <property type="match status" value="1"/>
</dbReference>
<dbReference type="SUPFAM" id="SSF52255">
    <property type="entry name" value="N5-CAIR mutase (phosphoribosylaminoimidazole carboxylase, PurE)"/>
    <property type="match status" value="1"/>
</dbReference>
<name>A0A1I2N0V0_9FIRM</name>
<evidence type="ECO:0000313" key="7">
    <source>
        <dbReference type="EMBL" id="SFF96509.1"/>
    </source>
</evidence>
<dbReference type="UniPathway" id="UPA00074">
    <property type="reaction ID" value="UER00943"/>
</dbReference>
<keyword evidence="1 3" id="KW-0658">Purine biosynthesis</keyword>
<evidence type="ECO:0000313" key="8">
    <source>
        <dbReference type="Proteomes" id="UP000199337"/>
    </source>
</evidence>
<organism evidence="7 8">
    <name type="scientific">Desulfotruncus arcticus DSM 17038</name>
    <dbReference type="NCBI Taxonomy" id="1121424"/>
    <lineage>
        <taxon>Bacteria</taxon>
        <taxon>Bacillati</taxon>
        <taxon>Bacillota</taxon>
        <taxon>Clostridia</taxon>
        <taxon>Eubacteriales</taxon>
        <taxon>Desulfallaceae</taxon>
        <taxon>Desulfotruncus</taxon>
    </lineage>
</organism>
<feature type="binding site" evidence="3 5">
    <location>
        <position position="14"/>
    </location>
    <ligand>
        <name>substrate</name>
    </ligand>
</feature>
<reference evidence="8" key="1">
    <citation type="submission" date="2016-10" db="EMBL/GenBank/DDBJ databases">
        <authorList>
            <person name="Varghese N."/>
            <person name="Submissions S."/>
        </authorList>
    </citation>
    <scope>NUCLEOTIDE SEQUENCE [LARGE SCALE GENOMIC DNA]</scope>
    <source>
        <strain evidence="8">DSM 17038</strain>
    </source>
</reference>
<comment type="catalytic activity">
    <reaction evidence="3 4">
        <text>5-carboxyamino-1-(5-phospho-D-ribosyl)imidazole + H(+) = 5-amino-1-(5-phospho-D-ribosyl)imidazole-4-carboxylate</text>
        <dbReference type="Rhea" id="RHEA:13193"/>
        <dbReference type="ChEBI" id="CHEBI:15378"/>
        <dbReference type="ChEBI" id="CHEBI:58730"/>
        <dbReference type="ChEBI" id="CHEBI:77657"/>
        <dbReference type="EC" id="5.4.99.18"/>
    </reaction>
</comment>
<dbReference type="InterPro" id="IPR000031">
    <property type="entry name" value="PurE_dom"/>
</dbReference>
<comment type="pathway">
    <text evidence="3 4">Purine metabolism; IMP biosynthesis via de novo pathway; 5-amino-1-(5-phospho-D-ribosyl)imidazole-4-carboxylate from 5-amino-1-(5-phospho-D-ribosyl)imidazole (N5-CAIR route): step 2/2.</text>
</comment>
<feature type="domain" description="PurE" evidence="6">
    <location>
        <begin position="3"/>
        <end position="152"/>
    </location>
</feature>
<dbReference type="SMART" id="SM01001">
    <property type="entry name" value="AIRC"/>
    <property type="match status" value="1"/>
</dbReference>
<proteinExistence type="inferred from homology"/>
<dbReference type="NCBIfam" id="TIGR01162">
    <property type="entry name" value="purE"/>
    <property type="match status" value="1"/>
</dbReference>
<evidence type="ECO:0000256" key="3">
    <source>
        <dbReference type="HAMAP-Rule" id="MF_01929"/>
    </source>
</evidence>
<keyword evidence="2 3" id="KW-0413">Isomerase</keyword>
<dbReference type="OrthoDB" id="9791908at2"/>
<dbReference type="GO" id="GO:0034023">
    <property type="term" value="F:5-(carboxyamino)imidazole ribonucleotide mutase activity"/>
    <property type="evidence" value="ECO:0007669"/>
    <property type="project" value="UniProtKB-UniRule"/>
</dbReference>
<dbReference type="InterPro" id="IPR033747">
    <property type="entry name" value="PurE_ClassI"/>
</dbReference>